<evidence type="ECO:0000313" key="2">
    <source>
        <dbReference type="RefSeq" id="XP_075086239.1"/>
    </source>
</evidence>
<reference evidence="1" key="1">
    <citation type="journal article" date="2014" name="Nat. Commun.">
        <title>The tobacco genome sequence and its comparison with those of tomato and potato.</title>
        <authorList>
            <person name="Sierro N."/>
            <person name="Battey J.N."/>
            <person name="Ouadi S."/>
            <person name="Bakaher N."/>
            <person name="Bovet L."/>
            <person name="Willig A."/>
            <person name="Goepfert S."/>
            <person name="Peitsch M.C."/>
            <person name="Ivanov N.V."/>
        </authorList>
    </citation>
    <scope>NUCLEOTIDE SEQUENCE [LARGE SCALE GENOMIC DNA]</scope>
</reference>
<accession>A0AC58SMN5</accession>
<gene>
    <name evidence="2" type="primary">LOC142168959</name>
</gene>
<dbReference type="Proteomes" id="UP000790787">
    <property type="component" value="Chromosome 14"/>
</dbReference>
<evidence type="ECO:0000313" key="1">
    <source>
        <dbReference type="Proteomes" id="UP000790787"/>
    </source>
</evidence>
<name>A0AC58SMN5_TOBAC</name>
<sequence>MDVGIMIRRKKRYARGRSRIRWGALTKDKAQELERRLSAMGSWRSSGDASAMWSTTANCVREAAKEVLGISKGYSGRHQGDWWWNDVVQGKVEVKKVAHVKLVGSTNEGERRANKERYKVARKDVKLAVTEAKNAAFGRLYEELGEKGGDKKLFRLAKARERKAQNLDQVRCIKDEDDRVLMGESKIKQRWQKYFHGLLNEEGDRDIVLGDLGHSESLRDFSYCRRIKVEEIAGTMR</sequence>
<reference evidence="2" key="2">
    <citation type="submission" date="2025-08" db="UniProtKB">
        <authorList>
            <consortium name="RefSeq"/>
        </authorList>
    </citation>
    <scope>IDENTIFICATION</scope>
    <source>
        <tissue evidence="2">Leaf</tissue>
    </source>
</reference>
<protein>
    <submittedName>
        <fullName evidence="2">Uncharacterized protein LOC142168959</fullName>
    </submittedName>
</protein>
<dbReference type="RefSeq" id="XP_075086239.1">
    <property type="nucleotide sequence ID" value="XM_075230138.1"/>
</dbReference>
<keyword evidence="1" id="KW-1185">Reference proteome</keyword>
<organism evidence="1 2">
    <name type="scientific">Nicotiana tabacum</name>
    <name type="common">Common tobacco</name>
    <dbReference type="NCBI Taxonomy" id="4097"/>
    <lineage>
        <taxon>Eukaryota</taxon>
        <taxon>Viridiplantae</taxon>
        <taxon>Streptophyta</taxon>
        <taxon>Embryophyta</taxon>
        <taxon>Tracheophyta</taxon>
        <taxon>Spermatophyta</taxon>
        <taxon>Magnoliopsida</taxon>
        <taxon>eudicotyledons</taxon>
        <taxon>Gunneridae</taxon>
        <taxon>Pentapetalae</taxon>
        <taxon>asterids</taxon>
        <taxon>lamiids</taxon>
        <taxon>Solanales</taxon>
        <taxon>Solanaceae</taxon>
        <taxon>Nicotianoideae</taxon>
        <taxon>Nicotianeae</taxon>
        <taxon>Nicotiana</taxon>
    </lineage>
</organism>
<proteinExistence type="predicted"/>